<name>A0A942USS5_9FIRM</name>
<accession>A0A942USS5</accession>
<sequence length="185" mass="21193">MNICILYYDGFCEFEVVISAIQFKDNYFTVALEDKVYISEEKQKFLPDRIIDQLNPEEVDLLIIPGGNPSYLYENLKLKEFIKQIDKKNKYIAGICAGTYLMASYGLLKNKRCTGGSSGVDITREDMSIFNDSIVVQEDVVMDGNMITATGQSFVEFAFELGKLMNVYENDEEAIVDYNWFKNIK</sequence>
<evidence type="ECO:0000259" key="1">
    <source>
        <dbReference type="Pfam" id="PF01965"/>
    </source>
</evidence>
<dbReference type="Gene3D" id="3.40.50.880">
    <property type="match status" value="1"/>
</dbReference>
<dbReference type="Proteomes" id="UP000724672">
    <property type="component" value="Unassembled WGS sequence"/>
</dbReference>
<dbReference type="Pfam" id="PF01965">
    <property type="entry name" value="DJ-1_PfpI"/>
    <property type="match status" value="1"/>
</dbReference>
<feature type="domain" description="DJ-1/PfpI" evidence="1">
    <location>
        <begin position="2"/>
        <end position="161"/>
    </location>
</feature>
<dbReference type="InterPro" id="IPR029062">
    <property type="entry name" value="Class_I_gatase-like"/>
</dbReference>
<dbReference type="EMBL" id="WSFT01000034">
    <property type="protein sequence ID" value="MBS4538473.1"/>
    <property type="molecule type" value="Genomic_DNA"/>
</dbReference>
<dbReference type="RefSeq" id="WP_203366400.1">
    <property type="nucleotide sequence ID" value="NZ_WSFT01000034.1"/>
</dbReference>
<reference evidence="2" key="1">
    <citation type="submission" date="2019-12" db="EMBL/GenBank/DDBJ databases">
        <title>Clostridiaceae gen. nov. sp. nov., isolated from sediment in Xinjiang, China.</title>
        <authorList>
            <person name="Zhang R."/>
        </authorList>
    </citation>
    <scope>NUCLEOTIDE SEQUENCE</scope>
    <source>
        <strain evidence="2">D2Q-11</strain>
    </source>
</reference>
<dbReference type="AlphaFoldDB" id="A0A942USS5"/>
<dbReference type="InterPro" id="IPR002818">
    <property type="entry name" value="DJ-1/PfpI"/>
</dbReference>
<organism evidence="2 3">
    <name type="scientific">Anaeromonas frigoriresistens</name>
    <dbReference type="NCBI Taxonomy" id="2683708"/>
    <lineage>
        <taxon>Bacteria</taxon>
        <taxon>Bacillati</taxon>
        <taxon>Bacillota</taxon>
        <taxon>Tissierellia</taxon>
        <taxon>Tissierellales</taxon>
        <taxon>Thermohalobacteraceae</taxon>
        <taxon>Anaeromonas</taxon>
    </lineage>
</organism>
<protein>
    <submittedName>
        <fullName evidence="2">DJ-1/PfpI family protein</fullName>
    </submittedName>
</protein>
<evidence type="ECO:0000313" key="3">
    <source>
        <dbReference type="Proteomes" id="UP000724672"/>
    </source>
</evidence>
<gene>
    <name evidence="2" type="ORF">GOQ27_08350</name>
</gene>
<comment type="caution">
    <text evidence="2">The sequence shown here is derived from an EMBL/GenBank/DDBJ whole genome shotgun (WGS) entry which is preliminary data.</text>
</comment>
<dbReference type="InterPro" id="IPR050325">
    <property type="entry name" value="Prot/Nucl_acid_deglycase"/>
</dbReference>
<evidence type="ECO:0000313" key="2">
    <source>
        <dbReference type="EMBL" id="MBS4538473.1"/>
    </source>
</evidence>
<dbReference type="GO" id="GO:0005737">
    <property type="term" value="C:cytoplasm"/>
    <property type="evidence" value="ECO:0007669"/>
    <property type="project" value="TreeGrafter"/>
</dbReference>
<proteinExistence type="predicted"/>
<dbReference type="PANTHER" id="PTHR48094">
    <property type="entry name" value="PROTEIN/NUCLEIC ACID DEGLYCASE DJ-1-RELATED"/>
    <property type="match status" value="1"/>
</dbReference>
<keyword evidence="3" id="KW-1185">Reference proteome</keyword>
<dbReference type="PANTHER" id="PTHR48094:SF12">
    <property type="entry name" value="PARKINSON DISEASE PROTEIN 7 HOMOLOG"/>
    <property type="match status" value="1"/>
</dbReference>
<dbReference type="SUPFAM" id="SSF52317">
    <property type="entry name" value="Class I glutamine amidotransferase-like"/>
    <property type="match status" value="1"/>
</dbReference>